<gene>
    <name evidence="2" type="ORF">WKW82_37635</name>
</gene>
<keyword evidence="3" id="KW-1185">Reference proteome</keyword>
<organism evidence="2 3">
    <name type="scientific">Variovorax rhizosphaerae</name>
    <dbReference type="NCBI Taxonomy" id="1836200"/>
    <lineage>
        <taxon>Bacteria</taxon>
        <taxon>Pseudomonadati</taxon>
        <taxon>Pseudomonadota</taxon>
        <taxon>Betaproteobacteria</taxon>
        <taxon>Burkholderiales</taxon>
        <taxon>Comamonadaceae</taxon>
        <taxon>Variovorax</taxon>
    </lineage>
</organism>
<proteinExistence type="predicted"/>
<name>A0ABU8WXZ5_9BURK</name>
<reference evidence="2 3" key="1">
    <citation type="submission" date="2024-03" db="EMBL/GenBank/DDBJ databases">
        <title>Novel species of the genus Variovorax.</title>
        <authorList>
            <person name="Liu Q."/>
            <person name="Xin Y.-H."/>
        </authorList>
    </citation>
    <scope>NUCLEOTIDE SEQUENCE [LARGE SCALE GENOMIC DNA]</scope>
    <source>
        <strain evidence="2 3">KACC 18900</strain>
    </source>
</reference>
<keyword evidence="1" id="KW-1133">Transmembrane helix</keyword>
<keyword evidence="1" id="KW-0472">Membrane</keyword>
<dbReference type="RefSeq" id="WP_340348339.1">
    <property type="nucleotide sequence ID" value="NZ_JBBKZT010000039.1"/>
</dbReference>
<evidence type="ECO:0000256" key="1">
    <source>
        <dbReference type="SAM" id="Phobius"/>
    </source>
</evidence>
<feature type="transmembrane region" description="Helical" evidence="1">
    <location>
        <begin position="34"/>
        <end position="58"/>
    </location>
</feature>
<dbReference type="EMBL" id="JBBKZT010000039">
    <property type="protein sequence ID" value="MEJ8852396.1"/>
    <property type="molecule type" value="Genomic_DNA"/>
</dbReference>
<dbReference type="Proteomes" id="UP001385892">
    <property type="component" value="Unassembled WGS sequence"/>
</dbReference>
<protein>
    <submittedName>
        <fullName evidence="2">Uncharacterized protein</fullName>
    </submittedName>
</protein>
<comment type="caution">
    <text evidence="2">The sequence shown here is derived from an EMBL/GenBank/DDBJ whole genome shotgun (WGS) entry which is preliminary data.</text>
</comment>
<keyword evidence="1" id="KW-0812">Transmembrane</keyword>
<accession>A0ABU8WXZ5</accession>
<evidence type="ECO:0000313" key="2">
    <source>
        <dbReference type="EMBL" id="MEJ8852396.1"/>
    </source>
</evidence>
<sequence length="64" mass="6977">MAIHDKDSNAVGAPDPAHEDERLEEILRRGPSGAFAVAGVATFIVVAIFVLFYFFVYLPRGAIQ</sequence>
<evidence type="ECO:0000313" key="3">
    <source>
        <dbReference type="Proteomes" id="UP001385892"/>
    </source>
</evidence>